<dbReference type="Proteomes" id="UP001500443">
    <property type="component" value="Unassembled WGS sequence"/>
</dbReference>
<dbReference type="EMBL" id="BAAAPF010000379">
    <property type="protein sequence ID" value="GAA1505572.1"/>
    <property type="molecule type" value="Genomic_DNA"/>
</dbReference>
<dbReference type="InterPro" id="IPR036291">
    <property type="entry name" value="NAD(P)-bd_dom_sf"/>
</dbReference>
<reference evidence="2 3" key="1">
    <citation type="journal article" date="2019" name="Int. J. Syst. Evol. Microbiol.">
        <title>The Global Catalogue of Microorganisms (GCM) 10K type strain sequencing project: providing services to taxonomists for standard genome sequencing and annotation.</title>
        <authorList>
            <consortium name="The Broad Institute Genomics Platform"/>
            <consortium name="The Broad Institute Genome Sequencing Center for Infectious Disease"/>
            <person name="Wu L."/>
            <person name="Ma J."/>
        </authorList>
    </citation>
    <scope>NUCLEOTIDE SEQUENCE [LARGE SCALE GENOMIC DNA]</scope>
    <source>
        <strain evidence="2 3">JCM 15481</strain>
    </source>
</reference>
<evidence type="ECO:0000259" key="1">
    <source>
        <dbReference type="Pfam" id="PF13460"/>
    </source>
</evidence>
<name>A0ABN1ZVW2_9ACTN</name>
<dbReference type="SUPFAM" id="SSF51735">
    <property type="entry name" value="NAD(P)-binding Rossmann-fold domains"/>
    <property type="match status" value="1"/>
</dbReference>
<gene>
    <name evidence="2" type="ORF">GCM10009802_61870</name>
</gene>
<proteinExistence type="predicted"/>
<comment type="caution">
    <text evidence="2">The sequence shown here is derived from an EMBL/GenBank/DDBJ whole genome shotgun (WGS) entry which is preliminary data.</text>
</comment>
<dbReference type="PANTHER" id="PTHR43355:SF2">
    <property type="entry name" value="FLAVIN REDUCTASE (NADPH)"/>
    <property type="match status" value="1"/>
</dbReference>
<evidence type="ECO:0000313" key="2">
    <source>
        <dbReference type="EMBL" id="GAA1505572.1"/>
    </source>
</evidence>
<dbReference type="Pfam" id="PF13460">
    <property type="entry name" value="NAD_binding_10"/>
    <property type="match status" value="1"/>
</dbReference>
<evidence type="ECO:0000313" key="3">
    <source>
        <dbReference type="Proteomes" id="UP001500443"/>
    </source>
</evidence>
<dbReference type="RefSeq" id="WP_344294700.1">
    <property type="nucleotide sequence ID" value="NZ_BAAAPF010000379.1"/>
</dbReference>
<organism evidence="2 3">
    <name type="scientific">Streptomyces synnematoformans</name>
    <dbReference type="NCBI Taxonomy" id="415721"/>
    <lineage>
        <taxon>Bacteria</taxon>
        <taxon>Bacillati</taxon>
        <taxon>Actinomycetota</taxon>
        <taxon>Actinomycetes</taxon>
        <taxon>Kitasatosporales</taxon>
        <taxon>Streptomycetaceae</taxon>
        <taxon>Streptomyces</taxon>
    </lineage>
</organism>
<dbReference type="PANTHER" id="PTHR43355">
    <property type="entry name" value="FLAVIN REDUCTASE (NADPH)"/>
    <property type="match status" value="1"/>
</dbReference>
<dbReference type="Gene3D" id="3.40.50.720">
    <property type="entry name" value="NAD(P)-binding Rossmann-like Domain"/>
    <property type="match status" value="1"/>
</dbReference>
<keyword evidence="3" id="KW-1185">Reference proteome</keyword>
<sequence length="216" mass="22350">MGRIVVYGAGGRAGRWAVAEARRRGHEVVAVVRDPEAHAGVAGAGVRLVAGDATDPEAVAATAAGCTAAISAAAVYGEGTDPDAFFRGSAKALVAGLTRAEVPRLVLVGLASLLPDATGRRLLDHPAFPAGFRPFCAAHAAGLDVLRAAPPELDWLYASPAGDFDHDAGRTDRGYRVHPHGDPGERISYPDFAVALLDEAESPRHSRTHLAVTQGP</sequence>
<dbReference type="InterPro" id="IPR051606">
    <property type="entry name" value="Polyketide_Oxido-like"/>
</dbReference>
<protein>
    <submittedName>
        <fullName evidence="2">NAD(P)-dependent oxidoreductase</fullName>
    </submittedName>
</protein>
<dbReference type="InterPro" id="IPR016040">
    <property type="entry name" value="NAD(P)-bd_dom"/>
</dbReference>
<accession>A0ABN1ZVW2</accession>
<feature type="domain" description="NAD(P)-binding" evidence="1">
    <location>
        <begin position="8"/>
        <end position="199"/>
    </location>
</feature>